<proteinExistence type="predicted"/>
<dbReference type="Gene3D" id="1.20.120.1750">
    <property type="match status" value="1"/>
</dbReference>
<dbReference type="CDD" id="cd17039">
    <property type="entry name" value="Ubl_ubiquitin_like"/>
    <property type="match status" value="1"/>
</dbReference>
<dbReference type="GO" id="GO:0008270">
    <property type="term" value="F:zinc ion binding"/>
    <property type="evidence" value="ECO:0007669"/>
    <property type="project" value="UniProtKB-KW"/>
</dbReference>
<evidence type="ECO:0000256" key="1">
    <source>
        <dbReference type="ARBA" id="ARBA00001798"/>
    </source>
</evidence>
<comment type="pathway">
    <text evidence="2">Protein modification; protein ubiquitination.</text>
</comment>
<evidence type="ECO:0000256" key="10">
    <source>
        <dbReference type="ARBA" id="ARBA00022833"/>
    </source>
</evidence>
<keyword evidence="5" id="KW-0808">Transferase</keyword>
<dbReference type="Pfam" id="PF17976">
    <property type="entry name" value="zf-RING_12"/>
    <property type="match status" value="1"/>
</dbReference>
<feature type="domain" description="RING-type" evidence="12">
    <location>
        <begin position="230"/>
        <end position="466"/>
    </location>
</feature>
<evidence type="ECO:0000256" key="6">
    <source>
        <dbReference type="ARBA" id="ARBA00022723"/>
    </source>
</evidence>
<dbReference type="Proteomes" id="UP001328107">
    <property type="component" value="Unassembled WGS sequence"/>
</dbReference>
<keyword evidence="8" id="KW-0863">Zinc-finger</keyword>
<dbReference type="InterPro" id="IPR054694">
    <property type="entry name" value="Parkin-like_IBR"/>
</dbReference>
<dbReference type="PROSITE" id="PS51873">
    <property type="entry name" value="TRIAD"/>
    <property type="match status" value="1"/>
</dbReference>
<keyword evidence="10" id="KW-0862">Zinc</keyword>
<evidence type="ECO:0000256" key="4">
    <source>
        <dbReference type="ARBA" id="ARBA00022553"/>
    </source>
</evidence>
<evidence type="ECO:0000259" key="12">
    <source>
        <dbReference type="PROSITE" id="PS51873"/>
    </source>
</evidence>
<dbReference type="PANTHER" id="PTHR11685">
    <property type="entry name" value="RBR FAMILY RING FINGER AND IBR DOMAIN-CONTAINING"/>
    <property type="match status" value="1"/>
</dbReference>
<comment type="catalytic activity">
    <reaction evidence="1">
        <text>[E2 ubiquitin-conjugating enzyme]-S-ubiquitinyl-L-cysteine + [acceptor protein]-L-lysine = [E2 ubiquitin-conjugating enzyme]-L-cysteine + [acceptor protein]-N(6)-ubiquitinyl-L-lysine.</text>
        <dbReference type="EC" id="2.3.2.31"/>
    </reaction>
</comment>
<evidence type="ECO:0000256" key="7">
    <source>
        <dbReference type="ARBA" id="ARBA00022737"/>
    </source>
</evidence>
<evidence type="ECO:0000256" key="5">
    <source>
        <dbReference type="ARBA" id="ARBA00022679"/>
    </source>
</evidence>
<evidence type="ECO:0000256" key="8">
    <source>
        <dbReference type="ARBA" id="ARBA00022771"/>
    </source>
</evidence>
<dbReference type="PRINTS" id="PR01475">
    <property type="entry name" value="PARKIN"/>
</dbReference>
<evidence type="ECO:0000313" key="13">
    <source>
        <dbReference type="EMBL" id="GMR44299.1"/>
    </source>
</evidence>
<evidence type="ECO:0000259" key="11">
    <source>
        <dbReference type="PROSITE" id="PS50053"/>
    </source>
</evidence>
<sequence length="466" mass="50632">MNVPVTLRERRPDGQVRKRTLSVSVDESHDTVADVLQKLSSQCGIPDSRLQIVLGGCRLQAETSVQQLQLGPSTALLALVAETRDESIRAPAVDRVEQSGRRGFSSFFVYCKSCKGVNAAKLRVHCSKCDSTSVQVQREPERWSHVLRSHRIRAECYECADGEEKEGGGEEREGAGDGGAAVWARFVFKCATCSEPSAALQHLRLPYRAAAAAAAATVDAAATVSGSTAAAAACCICLLPLESDSTPPSPIVDLRCGHPLCLQCFAALVKSGLKSSQFSLHPLFGYTIGCPWPNCKALVKDPHHFALAGKENYSEYKSLAVEAFIASDAIKCPHCTIAFIWEAPEQPDQPPRPPHPRPLYAIALAVSQKGVSSTPDEEEPRRPIACPHCAKQFCGVCRREPCTCEDEEAANRVLFEATTRACPRCEARTERTGGCAHMHCAACGADWCFVCVATWTEECQWNHWFA</sequence>
<keyword evidence="9" id="KW-0833">Ubl conjugation pathway</keyword>
<dbReference type="EC" id="2.3.2.31" evidence="3"/>
<evidence type="ECO:0000256" key="2">
    <source>
        <dbReference type="ARBA" id="ARBA00004906"/>
    </source>
</evidence>
<dbReference type="InterPro" id="IPR044066">
    <property type="entry name" value="TRIAD_supradom"/>
</dbReference>
<dbReference type="InterPro" id="IPR041170">
    <property type="entry name" value="Znf-RING_14"/>
</dbReference>
<dbReference type="GO" id="GO:0005739">
    <property type="term" value="C:mitochondrion"/>
    <property type="evidence" value="ECO:0007669"/>
    <property type="project" value="InterPro"/>
</dbReference>
<evidence type="ECO:0000256" key="3">
    <source>
        <dbReference type="ARBA" id="ARBA00012251"/>
    </source>
</evidence>
<gene>
    <name evidence="13" type="ORF">PMAYCL1PPCAC_14494</name>
</gene>
<dbReference type="Pfam" id="PF22605">
    <property type="entry name" value="IBR_2"/>
    <property type="match status" value="1"/>
</dbReference>
<dbReference type="InterPro" id="IPR041565">
    <property type="entry name" value="Parkin_Znf-RING"/>
</dbReference>
<comment type="caution">
    <text evidence="13">The sequence shown here is derived from an EMBL/GenBank/DDBJ whole genome shotgun (WGS) entry which is preliminary data.</text>
</comment>
<evidence type="ECO:0000313" key="14">
    <source>
        <dbReference type="Proteomes" id="UP001328107"/>
    </source>
</evidence>
<keyword evidence="14" id="KW-1185">Reference proteome</keyword>
<keyword evidence="6" id="KW-0479">Metal-binding</keyword>
<dbReference type="GO" id="GO:0005829">
    <property type="term" value="C:cytosol"/>
    <property type="evidence" value="ECO:0007669"/>
    <property type="project" value="InterPro"/>
</dbReference>
<reference evidence="14" key="1">
    <citation type="submission" date="2022-10" db="EMBL/GenBank/DDBJ databases">
        <title>Genome assembly of Pristionchus species.</title>
        <authorList>
            <person name="Yoshida K."/>
            <person name="Sommer R.J."/>
        </authorList>
    </citation>
    <scope>NUCLEOTIDE SEQUENCE [LARGE SCALE GENOMIC DNA]</scope>
    <source>
        <strain evidence="14">RS5460</strain>
    </source>
</reference>
<name>A0AAN5CH55_9BILA</name>
<dbReference type="SUPFAM" id="SSF57850">
    <property type="entry name" value="RING/U-box"/>
    <property type="match status" value="2"/>
</dbReference>
<evidence type="ECO:0000256" key="9">
    <source>
        <dbReference type="ARBA" id="ARBA00022786"/>
    </source>
</evidence>
<dbReference type="InterPro" id="IPR000626">
    <property type="entry name" value="Ubiquitin-like_dom"/>
</dbReference>
<dbReference type="GO" id="GO:0061630">
    <property type="term" value="F:ubiquitin protein ligase activity"/>
    <property type="evidence" value="ECO:0007669"/>
    <property type="project" value="UniProtKB-EC"/>
</dbReference>
<keyword evidence="7" id="KW-0677">Repeat</keyword>
<dbReference type="PROSITE" id="PS50053">
    <property type="entry name" value="UBIQUITIN_2"/>
    <property type="match status" value="1"/>
</dbReference>
<keyword evidence="4" id="KW-0597">Phosphoprotein</keyword>
<dbReference type="AlphaFoldDB" id="A0AAN5CH55"/>
<accession>A0AAN5CH55</accession>
<protein>
    <recommendedName>
        <fullName evidence="3">RBR-type E3 ubiquitin transferase</fullName>
        <ecNumber evidence="3">2.3.2.31</ecNumber>
    </recommendedName>
</protein>
<dbReference type="EMBL" id="BTRK01000003">
    <property type="protein sequence ID" value="GMR44299.1"/>
    <property type="molecule type" value="Genomic_DNA"/>
</dbReference>
<organism evidence="13 14">
    <name type="scientific">Pristionchus mayeri</name>
    <dbReference type="NCBI Taxonomy" id="1317129"/>
    <lineage>
        <taxon>Eukaryota</taxon>
        <taxon>Metazoa</taxon>
        <taxon>Ecdysozoa</taxon>
        <taxon>Nematoda</taxon>
        <taxon>Chromadorea</taxon>
        <taxon>Rhabditida</taxon>
        <taxon>Rhabditina</taxon>
        <taxon>Diplogasteromorpha</taxon>
        <taxon>Diplogasteroidea</taxon>
        <taxon>Neodiplogasteridae</taxon>
        <taxon>Pristionchus</taxon>
    </lineage>
</organism>
<dbReference type="InterPro" id="IPR031127">
    <property type="entry name" value="E3_UB_ligase_RBR"/>
</dbReference>
<dbReference type="Pfam" id="PF17978">
    <property type="entry name" value="zf-RING_14"/>
    <property type="match status" value="1"/>
</dbReference>
<dbReference type="GO" id="GO:0016567">
    <property type="term" value="P:protein ubiquitination"/>
    <property type="evidence" value="ECO:0007669"/>
    <property type="project" value="InterPro"/>
</dbReference>
<feature type="domain" description="Ubiquitin-like" evidence="11">
    <location>
        <begin position="3"/>
        <end position="85"/>
    </location>
</feature>
<dbReference type="InterPro" id="IPR003977">
    <property type="entry name" value="Parkin"/>
</dbReference>